<feature type="compositionally biased region" description="Pro residues" evidence="8">
    <location>
        <begin position="1119"/>
        <end position="1134"/>
    </location>
</feature>
<feature type="region of interest" description="Disordered" evidence="8">
    <location>
        <begin position="1191"/>
        <end position="1369"/>
    </location>
</feature>
<feature type="compositionally biased region" description="Polar residues" evidence="8">
    <location>
        <begin position="1970"/>
        <end position="1979"/>
    </location>
</feature>
<feature type="region of interest" description="Disordered" evidence="8">
    <location>
        <begin position="1710"/>
        <end position="1744"/>
    </location>
</feature>
<feature type="compositionally biased region" description="Low complexity" evidence="8">
    <location>
        <begin position="2254"/>
        <end position="2265"/>
    </location>
</feature>
<feature type="compositionally biased region" description="Basic residues" evidence="8">
    <location>
        <begin position="965"/>
        <end position="979"/>
    </location>
</feature>
<feature type="compositionally biased region" description="Low complexity" evidence="8">
    <location>
        <begin position="2433"/>
        <end position="2444"/>
    </location>
</feature>
<dbReference type="GO" id="GO:0000400">
    <property type="term" value="F:four-way junction DNA binding"/>
    <property type="evidence" value="ECO:0007669"/>
    <property type="project" value="TreeGrafter"/>
</dbReference>
<feature type="region of interest" description="Disordered" evidence="8">
    <location>
        <begin position="2250"/>
        <end position="2271"/>
    </location>
</feature>
<feature type="region of interest" description="Disordered" evidence="8">
    <location>
        <begin position="1941"/>
        <end position="2020"/>
    </location>
</feature>
<feature type="domain" description="Helicase ATP-binding" evidence="9">
    <location>
        <begin position="354"/>
        <end position="524"/>
    </location>
</feature>
<dbReference type="Pfam" id="PF00270">
    <property type="entry name" value="DEAD"/>
    <property type="match status" value="1"/>
</dbReference>
<keyword evidence="7" id="KW-0539">Nucleus</keyword>
<dbReference type="GO" id="GO:0005524">
    <property type="term" value="F:ATP binding"/>
    <property type="evidence" value="ECO:0007669"/>
    <property type="project" value="UniProtKB-KW"/>
</dbReference>
<feature type="domain" description="Helicase C-terminal" evidence="10">
    <location>
        <begin position="704"/>
        <end position="863"/>
    </location>
</feature>
<accession>A0AAW1SB51</accession>
<evidence type="ECO:0000256" key="8">
    <source>
        <dbReference type="SAM" id="MobiDB-lite"/>
    </source>
</evidence>
<dbReference type="InterPro" id="IPR044749">
    <property type="entry name" value="FANCM_DEXDc"/>
</dbReference>
<feature type="region of interest" description="Disordered" evidence="8">
    <location>
        <begin position="39"/>
        <end position="150"/>
    </location>
</feature>
<sequence>MDDFYDDLDFAALDAVVATRSTQPVGSLQAVAPWSGLPQQQAQQNVLHPATPSAPSSWTHGRNGLPNQLASHHAAEARHSSQASAGLDMQRHSHEWRPHAPPTADHGHVACHVSSRRPPSGNIGPGHAWQAPSQKQPAQEKHARPASSRQTNIGPMLQKAAQVHQATQAHWASLDNPEPYHTAPMAASSALEPSIWTSTRVQPNVAGSHQWRQPLANSYTLGQIDRHEKCIDLTASDWDSLRPDGRLPDGLEAPCSTDALRQGCQDGHAASPASFQQPSRPASGGLSGPDRVAAVQARTQAAQPDTDNQQPAVDTGDVLIPCSTANYGMKLHRLNAKTWVYPLGVKERSYQLTIIQTALLHNTLVCLPTGLGKTLIAAVIMHNFSRWFPEGKIVFTAPTKPLVNQQIDACYQKMGISKSAIVEMTGNTKAEDRAQLWSQSHKRIFFATPQTFRNDVVKGICPREHVVCVVVDECHRATGKQDIVEAIRQMKEDGCKFRVVGLSATPGSKKEAIQDVLNNLMVAAIEFRSDDDPDIRPYVHDRCVDMRIVEPSPEITACRAALLEALRMVIGRLIGIKAYTGKTDAETASRYGFVRSREDYQRSANVNPQAFALFKQASTMADLRDQLDNYGCHTAKSTLDDKLTDSIMNRLQTTSTSFAKFVQTLTHLVDSGAYDPKMNALESVVVQHFQGKALSSEDLSALGSTAAAFRPPDAQPGRVIVFTNYRESVNSVLEMFQKHKPLISARMFIGQGAGRKGSGMAGMKQSEQKQVLADFRASLFNVLVATCIGEEGLDIPEVDLIVCYDASASPIRNIQRMGRTGRHRQGRVVCILAAGVEQQNYHKNLAATHELHEQLRCQQFDLYRPNPRMLPPELGTPLRLDVDCSLKTPQKENLHEKGKKRSSRGGKSSNGSGRGRGGSRPAAKAHRFDPDDPPGLNSDENADGSVPLSQMPLASRPEASQARRLSGKTKGSKSSRGKKPVSTSPGRVPLSQMALADRAQIHSKSARHSKPTAGISKRRTRPGHRLHLLSSSSSDNGSDGDAPPAPLPMSPLSSQDPLLCTSPSTGHHLDSPGPVPAFAVSRKSSHGRSSGDQGPAALTAVPKTSSPCSPNGLAEGSWSPPPTPRSPCLSPPTSPGAMPQWSPPIYQQPTPAALPEPRQPDLCGGSRNEAVNNDDDWINLPDDLDDCMMPPVPLNAASAHAAASSGGHASSVPSGPHAARNRPDCQPLNPTDMPDAAFGLIKPALSGMDNRGHQPKDGSKGPAGCSAVKRPQQGSAGVASRVSTPQAPTNPPSAASPGRQQQHSAGMQTHAESKRGPASQLPASQPQRRSGGSSWLLQAARATGQLPSAPRPSRPLAKQSHVRATVPKQLDAMPLAARIGMAASEEGTDKVPTPSLHASNPSLQPWPSAQPNTLLIIGASPQKANQNDVSRDAAEEEAIPPTPLGLAAASNPKHELISSSAGYLSPPSIPLAARLDAASAGPSARSHLHLNNAAFKQTDQPFAGRMQCSNRSPGKAAAAAVVGPAADGEATDHGLEPLGMSQVLLADRLMPQQEVDSTHKADNHVCSVVLPLSQQALSHRKAQSSMMHPGQTQQPLPRPSASDATAQGTSMPADLAGAAHADPISLSQVTLGDRKREIQHASQPLSHRAAAMATVNSTDPVSQQGTCCPNQHMSSVKVDRSLNTGSAGQPDSHRPYDAVYAESAVSLPSAAARQKSGREACSGPAQARQNPGKLASDDSDDAMPDEDLSQIALFHRAQHQQQQQQQHSRMRDQAHRSPTIEQHQEDTGGSELDEEAQVVANGDPESYMSLSQIPFGPRLRQCGPHSEPPSRPPDDGDVPLSQIALGPRMRHAKAGKRPKSTIKAAAFTSTSSPRDQGAAAVTAEQKQRAAAAGLRGATSATGMAKLPPSGQGQHPAQEESPAVHQDEALLRSEMLLPAGMEMQEPPQKFLHTDCAQDMPRVDSGQVKHAASSQRPSHIPSTDIPLNPASSLQEAGGALDSLALGSQPEGQAQPGEGIRAPVERFLNRLQAAAPSAGAPALTANCGDQKSNPSSLQPLQLDKLPNADNDAQHVNATADTAMPSCGRLAGPSGGCAVDRNPLQHLSEGLTHEEAADGAEPDGDSPGHGFLLPKGATSAGDAHCAGDHEDLLRHRPSVGLGLTEGSTPPVANAIGPHLPRQNPQPVGQAQPHGNHDSVSPRHGKGAMTKRLTPPKQVPADASGCVAALPCEEKNVHVSPAGATSGYNMTAAVGSTAPVPRSSSSGPPGRWRKATVEDVACSQQCSQPPVAPAEIAKVRWGAAARPAPKYRTWKRDRTVAPEQSRTPAGAMPPPPRRPPPVVLDSEPLMMTQPDLDAGMDAFAGEACFPSQPASQPGGDAAPAAATGVAPAERPVSPVQDTPAERHEIGNGSPAGNLAGPVSCLADQEGLPEPGKYAPTAASPISSSANHTSIPPRQLDVQDNDPPAEPASTDQHSHALTMTDVARCSNEEVQIRAAASQWVQATRPIFSQGNTSTVPSLRQQQDSGASSSQAPTSASDKLPSPISGQDASLGTQDINHLHGNAVVLPVTNAPVHDASSPAAGHLIDTSMHTATRVLEGDAWPDDGLDAPWDDAFLDQNGPSAFPNGSTAKDPPQAAARLATAAGNGGNALHDAPAAVQPPEAHVDSPDCIMLQTPIGPRVSGQQACPPSSFHIAGGLRRKFAAILDDATPLDRFQTNASRPSTLKRPDPPASRRLAVHCVAAATPASDDIPRRVGVRPRNQVLDSTTPAARFKRRKLVEVEDDDSSSAGSEGSLDDADANEPMHRKQLQRATDGAAAMKAPAARHPALQAQKRMGSLFVEDEASVSDEDGQAADEEDLDGPDEYEADFIDVATQPGGGTAKGHCDMMAIYHKSLNDAATPLTGLRAFQGRRRPLRQVADTPEAHQSQDIALQDSPCLTDDSFIVTEGDADEVRTQSQHDDLCSVCDDVHSLVSPTLFSGIAQVDVCVQVVQGGDNKE</sequence>
<feature type="compositionally biased region" description="Low complexity" evidence="8">
    <location>
        <begin position="1030"/>
        <end position="1042"/>
    </location>
</feature>
<dbReference type="PANTHER" id="PTHR14025:SF20">
    <property type="entry name" value="FANCONI ANEMIA GROUP M PROTEIN"/>
    <property type="match status" value="1"/>
</dbReference>
<keyword evidence="5" id="KW-0347">Helicase</keyword>
<proteinExistence type="inferred from homology"/>
<name>A0AAW1SB51_9CHLO</name>
<feature type="region of interest" description="Disordered" evidence="8">
    <location>
        <begin position="2095"/>
        <end position="2141"/>
    </location>
</feature>
<evidence type="ECO:0000256" key="7">
    <source>
        <dbReference type="ARBA" id="ARBA00023242"/>
    </source>
</evidence>
<organism evidence="11 12">
    <name type="scientific">Apatococcus lobatus</name>
    <dbReference type="NCBI Taxonomy" id="904363"/>
    <lineage>
        <taxon>Eukaryota</taxon>
        <taxon>Viridiplantae</taxon>
        <taxon>Chlorophyta</taxon>
        <taxon>core chlorophytes</taxon>
        <taxon>Trebouxiophyceae</taxon>
        <taxon>Chlorellales</taxon>
        <taxon>Chlorellaceae</taxon>
        <taxon>Apatococcus</taxon>
    </lineage>
</organism>
<feature type="compositionally biased region" description="Polar residues" evidence="8">
    <location>
        <begin position="53"/>
        <end position="69"/>
    </location>
</feature>
<keyword evidence="3" id="KW-0547">Nucleotide-binding</keyword>
<dbReference type="PROSITE" id="PS51192">
    <property type="entry name" value="HELICASE_ATP_BIND_1"/>
    <property type="match status" value="1"/>
</dbReference>
<dbReference type="FunFam" id="3.40.50.300:FF:000861">
    <property type="entry name" value="Fanconi anemia, complementation group M"/>
    <property type="match status" value="1"/>
</dbReference>
<dbReference type="Gene3D" id="3.40.50.300">
    <property type="entry name" value="P-loop containing nucleotide triphosphate hydrolases"/>
    <property type="match status" value="2"/>
</dbReference>
<dbReference type="InterPro" id="IPR011545">
    <property type="entry name" value="DEAD/DEAH_box_helicase_dom"/>
</dbReference>
<dbReference type="SUPFAM" id="SSF52540">
    <property type="entry name" value="P-loop containing nucleoside triphosphate hydrolases"/>
    <property type="match status" value="1"/>
</dbReference>
<evidence type="ECO:0000256" key="4">
    <source>
        <dbReference type="ARBA" id="ARBA00022801"/>
    </source>
</evidence>
<dbReference type="Pfam" id="PF00271">
    <property type="entry name" value="Helicase_C"/>
    <property type="match status" value="1"/>
</dbReference>
<gene>
    <name evidence="11" type="ORF">WJX74_005920</name>
</gene>
<feature type="region of interest" description="Disordered" evidence="8">
    <location>
        <begin position="1633"/>
        <end position="1672"/>
    </location>
</feature>
<dbReference type="GO" id="GO:0036297">
    <property type="term" value="P:interstrand cross-link repair"/>
    <property type="evidence" value="ECO:0007669"/>
    <property type="project" value="TreeGrafter"/>
</dbReference>
<comment type="caution">
    <text evidence="11">The sequence shown here is derived from an EMBL/GenBank/DDBJ whole genome shotgun (WGS) entry which is preliminary data.</text>
</comment>
<feature type="compositionally biased region" description="Polar residues" evidence="8">
    <location>
        <begin position="2541"/>
        <end position="2551"/>
    </location>
</feature>
<evidence type="ECO:0000256" key="1">
    <source>
        <dbReference type="ARBA" id="ARBA00004123"/>
    </source>
</evidence>
<feature type="compositionally biased region" description="Polar residues" evidence="8">
    <location>
        <begin position="1654"/>
        <end position="1672"/>
    </location>
</feature>
<evidence type="ECO:0000313" key="12">
    <source>
        <dbReference type="Proteomes" id="UP001438707"/>
    </source>
</evidence>
<feature type="region of interest" description="Disordered" evidence="8">
    <location>
        <begin position="2035"/>
        <end position="2060"/>
    </location>
</feature>
<protein>
    <recommendedName>
        <fullName evidence="13">Fanconi anemia group M protein</fullName>
    </recommendedName>
</protein>
<dbReference type="EMBL" id="JALJOS010000002">
    <property type="protein sequence ID" value="KAK9843035.1"/>
    <property type="molecule type" value="Genomic_DNA"/>
</dbReference>
<dbReference type="GO" id="GO:0045003">
    <property type="term" value="P:double-strand break repair via synthesis-dependent strand annealing"/>
    <property type="evidence" value="ECO:0007669"/>
    <property type="project" value="TreeGrafter"/>
</dbReference>
<dbReference type="PANTHER" id="PTHR14025">
    <property type="entry name" value="FANCONI ANEMIA GROUP M FANCM FAMILY MEMBER"/>
    <property type="match status" value="1"/>
</dbReference>
<feature type="region of interest" description="Disordered" evidence="8">
    <location>
        <begin position="1756"/>
        <end position="1793"/>
    </location>
</feature>
<feature type="compositionally biased region" description="Pro residues" evidence="8">
    <location>
        <begin position="2326"/>
        <end position="2337"/>
    </location>
</feature>
<feature type="compositionally biased region" description="Polar residues" evidence="8">
    <location>
        <begin position="2044"/>
        <end position="2056"/>
    </location>
</feature>
<feature type="compositionally biased region" description="Low complexity" evidence="8">
    <location>
        <begin position="1888"/>
        <end position="1902"/>
    </location>
</feature>
<evidence type="ECO:0000256" key="5">
    <source>
        <dbReference type="ARBA" id="ARBA00022806"/>
    </source>
</evidence>
<feature type="region of interest" description="Disordered" evidence="8">
    <location>
        <begin position="887"/>
        <end position="1177"/>
    </location>
</feature>
<feature type="compositionally biased region" description="Low complexity" evidence="8">
    <location>
        <begin position="2518"/>
        <end position="2529"/>
    </location>
</feature>
<feature type="compositionally biased region" description="Polar residues" evidence="8">
    <location>
        <begin position="2505"/>
        <end position="2517"/>
    </location>
</feature>
<feature type="region of interest" description="Disordered" evidence="8">
    <location>
        <begin position="1806"/>
        <end position="1926"/>
    </location>
</feature>
<feature type="region of interest" description="Disordered" evidence="8">
    <location>
        <begin position="2839"/>
        <end position="2858"/>
    </location>
</feature>
<dbReference type="CDD" id="cd18033">
    <property type="entry name" value="DEXDc_FANCM"/>
    <property type="match status" value="1"/>
</dbReference>
<evidence type="ECO:0008006" key="13">
    <source>
        <dbReference type="Google" id="ProtNLM"/>
    </source>
</evidence>
<feature type="region of interest" description="Disordered" evidence="8">
    <location>
        <begin position="2505"/>
        <end position="2551"/>
    </location>
</feature>
<feature type="region of interest" description="Disordered" evidence="8">
    <location>
        <begin position="249"/>
        <end position="291"/>
    </location>
</feature>
<dbReference type="SMART" id="SM00490">
    <property type="entry name" value="HELICc"/>
    <property type="match status" value="1"/>
</dbReference>
<feature type="compositionally biased region" description="Low complexity" evidence="8">
    <location>
        <begin position="2368"/>
        <end position="2390"/>
    </location>
</feature>
<comment type="subcellular location">
    <subcellularLocation>
        <location evidence="1">Nucleus</location>
    </subcellularLocation>
</comment>
<dbReference type="InterPro" id="IPR014001">
    <property type="entry name" value="Helicase_ATP-bd"/>
</dbReference>
<dbReference type="InterPro" id="IPR027417">
    <property type="entry name" value="P-loop_NTPase"/>
</dbReference>
<feature type="compositionally biased region" description="Low complexity" evidence="8">
    <location>
        <begin position="2808"/>
        <end position="2824"/>
    </location>
</feature>
<feature type="region of interest" description="Disordered" evidence="8">
    <location>
        <begin position="2356"/>
        <end position="2480"/>
    </location>
</feature>
<dbReference type="SMART" id="SM00487">
    <property type="entry name" value="DEXDc"/>
    <property type="match status" value="1"/>
</dbReference>
<evidence type="ECO:0000259" key="9">
    <source>
        <dbReference type="PROSITE" id="PS51192"/>
    </source>
</evidence>
<reference evidence="11 12" key="1">
    <citation type="journal article" date="2024" name="Nat. Commun.">
        <title>Phylogenomics reveals the evolutionary origins of lichenization in chlorophyte algae.</title>
        <authorList>
            <person name="Puginier C."/>
            <person name="Libourel C."/>
            <person name="Otte J."/>
            <person name="Skaloud P."/>
            <person name="Haon M."/>
            <person name="Grisel S."/>
            <person name="Petersen M."/>
            <person name="Berrin J.G."/>
            <person name="Delaux P.M."/>
            <person name="Dal Grande F."/>
            <person name="Keller J."/>
        </authorList>
    </citation>
    <scope>NUCLEOTIDE SEQUENCE [LARGE SCALE GENOMIC DNA]</scope>
    <source>
        <strain evidence="11 12">SAG 2145</strain>
    </source>
</reference>
<feature type="compositionally biased region" description="Polar residues" evidence="8">
    <location>
        <begin position="1577"/>
        <end position="1595"/>
    </location>
</feature>
<feature type="compositionally biased region" description="Basic residues" evidence="8">
    <location>
        <begin position="1848"/>
        <end position="1860"/>
    </location>
</feature>
<feature type="compositionally biased region" description="Basic and acidic residues" evidence="8">
    <location>
        <begin position="89"/>
        <end position="98"/>
    </location>
</feature>
<dbReference type="GO" id="GO:0009378">
    <property type="term" value="F:four-way junction helicase activity"/>
    <property type="evidence" value="ECO:0007669"/>
    <property type="project" value="TreeGrafter"/>
</dbReference>
<evidence type="ECO:0000256" key="2">
    <source>
        <dbReference type="ARBA" id="ARBA00009889"/>
    </source>
</evidence>
<evidence type="ECO:0000313" key="11">
    <source>
        <dbReference type="EMBL" id="KAK9843035.1"/>
    </source>
</evidence>
<feature type="region of interest" description="Disordered" evidence="8">
    <location>
        <begin position="2771"/>
        <end position="2825"/>
    </location>
</feature>
<keyword evidence="4" id="KW-0378">Hydrolase</keyword>
<evidence type="ECO:0000259" key="10">
    <source>
        <dbReference type="PROSITE" id="PS51194"/>
    </source>
</evidence>
<dbReference type="PROSITE" id="PS51194">
    <property type="entry name" value="HELICASE_CTER"/>
    <property type="match status" value="1"/>
</dbReference>
<evidence type="ECO:0000256" key="6">
    <source>
        <dbReference type="ARBA" id="ARBA00022840"/>
    </source>
</evidence>
<feature type="region of interest" description="Disordered" evidence="8">
    <location>
        <begin position="2162"/>
        <end position="2217"/>
    </location>
</feature>
<dbReference type="GO" id="GO:0016787">
    <property type="term" value="F:hydrolase activity"/>
    <property type="evidence" value="ECO:0007669"/>
    <property type="project" value="UniProtKB-KW"/>
</dbReference>
<feature type="region of interest" description="Disordered" evidence="8">
    <location>
        <begin position="1577"/>
        <end position="1609"/>
    </location>
</feature>
<evidence type="ECO:0000256" key="3">
    <source>
        <dbReference type="ARBA" id="ARBA00022741"/>
    </source>
</evidence>
<feature type="compositionally biased region" description="Basic and acidic residues" evidence="8">
    <location>
        <begin position="1250"/>
        <end position="1259"/>
    </location>
</feature>
<dbReference type="InterPro" id="IPR001650">
    <property type="entry name" value="Helicase_C-like"/>
</dbReference>
<dbReference type="GO" id="GO:0005634">
    <property type="term" value="C:nucleus"/>
    <property type="evidence" value="ECO:0007669"/>
    <property type="project" value="UniProtKB-SubCell"/>
</dbReference>
<dbReference type="GO" id="GO:0043138">
    <property type="term" value="F:3'-5' DNA helicase activity"/>
    <property type="evidence" value="ECO:0007669"/>
    <property type="project" value="TreeGrafter"/>
</dbReference>
<keyword evidence="12" id="KW-1185">Reference proteome</keyword>
<keyword evidence="6" id="KW-0067">ATP-binding</keyword>
<comment type="similarity">
    <text evidence="2">Belongs to the DEAD box helicase family. DEAH subfamily. FANCM sub-subfamily.</text>
</comment>
<feature type="compositionally biased region" description="Basic residues" evidence="8">
    <location>
        <begin position="1004"/>
        <end position="1027"/>
    </location>
</feature>
<feature type="region of interest" description="Disordered" evidence="8">
    <location>
        <begin position="2298"/>
        <end position="2342"/>
    </location>
</feature>
<feature type="compositionally biased region" description="Low complexity" evidence="8">
    <location>
        <begin position="1194"/>
        <end position="1211"/>
    </location>
</feature>
<feature type="compositionally biased region" description="Polar residues" evidence="8">
    <location>
        <begin position="1321"/>
        <end position="1336"/>
    </location>
</feature>
<feature type="compositionally biased region" description="Polar residues" evidence="8">
    <location>
        <begin position="1298"/>
        <end position="1307"/>
    </location>
</feature>
<feature type="compositionally biased region" description="Basic and acidic residues" evidence="8">
    <location>
        <begin position="887"/>
        <end position="896"/>
    </location>
</feature>
<dbReference type="Proteomes" id="UP001438707">
    <property type="component" value="Unassembled WGS sequence"/>
</dbReference>